<dbReference type="AlphaFoldDB" id="A0A1Q9EGC5"/>
<evidence type="ECO:0000313" key="2">
    <source>
        <dbReference type="Proteomes" id="UP000186817"/>
    </source>
</evidence>
<dbReference type="EMBL" id="LSRX01000160">
    <property type="protein sequence ID" value="OLQ06428.1"/>
    <property type="molecule type" value="Genomic_DNA"/>
</dbReference>
<dbReference type="OrthoDB" id="337750at2759"/>
<evidence type="ECO:0000313" key="1">
    <source>
        <dbReference type="EMBL" id="OLQ06428.1"/>
    </source>
</evidence>
<name>A0A1Q9EGC5_SYMMI</name>
<keyword evidence="2" id="KW-1185">Reference proteome</keyword>
<organism evidence="1 2">
    <name type="scientific">Symbiodinium microadriaticum</name>
    <name type="common">Dinoflagellate</name>
    <name type="synonym">Zooxanthella microadriatica</name>
    <dbReference type="NCBI Taxonomy" id="2951"/>
    <lineage>
        <taxon>Eukaryota</taxon>
        <taxon>Sar</taxon>
        <taxon>Alveolata</taxon>
        <taxon>Dinophyceae</taxon>
        <taxon>Suessiales</taxon>
        <taxon>Symbiodiniaceae</taxon>
        <taxon>Symbiodinium</taxon>
    </lineage>
</organism>
<protein>
    <submittedName>
        <fullName evidence="1">Uncharacterized protein</fullName>
    </submittedName>
</protein>
<comment type="caution">
    <text evidence="1">The sequence shown here is derived from an EMBL/GenBank/DDBJ whole genome shotgun (WGS) entry which is preliminary data.</text>
</comment>
<gene>
    <name evidence="1" type="ORF">AK812_SmicGene10310</name>
</gene>
<proteinExistence type="predicted"/>
<accession>A0A1Q9EGC5</accession>
<reference evidence="1 2" key="1">
    <citation type="submission" date="2016-02" db="EMBL/GenBank/DDBJ databases">
        <title>Genome analysis of coral dinoflagellate symbionts highlights evolutionary adaptations to a symbiotic lifestyle.</title>
        <authorList>
            <person name="Aranda M."/>
            <person name="Li Y."/>
            <person name="Liew Y.J."/>
            <person name="Baumgarten S."/>
            <person name="Simakov O."/>
            <person name="Wilson M."/>
            <person name="Piel J."/>
            <person name="Ashoor H."/>
            <person name="Bougouffa S."/>
            <person name="Bajic V.B."/>
            <person name="Ryu T."/>
            <person name="Ravasi T."/>
            <person name="Bayer T."/>
            <person name="Micklem G."/>
            <person name="Kim H."/>
            <person name="Bhak J."/>
            <person name="Lajeunesse T.C."/>
            <person name="Voolstra C.R."/>
        </authorList>
    </citation>
    <scope>NUCLEOTIDE SEQUENCE [LARGE SCALE GENOMIC DNA]</scope>
    <source>
        <strain evidence="1 2">CCMP2467</strain>
    </source>
</reference>
<sequence length="422" mass="46663">MHASAITVWREKSLALPRADKEYVRMLAPVEGHRAETWPAPNISDAVTSAMMNQFARELTSSSLSLWPQFVQIARRYFNARHLVHHGYVLRKMLWQLMPFHRIISLDLFPWLRLCRVLRQRVRERIDLELCIPTSGVHAAAVAYAAFLDAILSLSLLQDIPVVEGSRSHPLVRVALPFCGALSEAPRLLPFLATHVNQQGSRCAQSSFVGLAVQSSCQPGGKCIFATFYSFEDHGFSAEIRENPHYARCRAVEAMASELGEADLAFLQTAEAELTAVSDRMLVLACTLIWLLSDYLVQRLCPFPPALEADKLYLRDELHEASLFLCVAFSLAAAGTRGAAMPLLWLSSLLTVGWLCEKHLEHSTCITQVGRPLIACVRGVLVTLLLWALYLACRCCGCCGSGISSASSQAPSAKQGMEKPLL</sequence>
<dbReference type="Proteomes" id="UP000186817">
    <property type="component" value="Unassembled WGS sequence"/>
</dbReference>